<evidence type="ECO:0000256" key="1">
    <source>
        <dbReference type="ARBA" id="ARBA00005869"/>
    </source>
</evidence>
<evidence type="ECO:0000256" key="3">
    <source>
        <dbReference type="ARBA" id="ARBA00023002"/>
    </source>
</evidence>
<comment type="caution">
    <text evidence="7">The sequence shown here is derived from an EMBL/GenBank/DDBJ whole genome shotgun (WGS) entry which is preliminary data.</text>
</comment>
<evidence type="ECO:0000256" key="4">
    <source>
        <dbReference type="ARBA" id="ARBA00023062"/>
    </source>
</evidence>
<dbReference type="GO" id="GO:0010133">
    <property type="term" value="P:L-proline catabolic process to L-glutamate"/>
    <property type="evidence" value="ECO:0007669"/>
    <property type="project" value="TreeGrafter"/>
</dbReference>
<dbReference type="InterPro" id="IPR002872">
    <property type="entry name" value="Proline_DH_dom"/>
</dbReference>
<evidence type="ECO:0000313" key="7">
    <source>
        <dbReference type="EMBL" id="KAK5953048.1"/>
    </source>
</evidence>
<reference evidence="7 8" key="1">
    <citation type="submission" date="2022-12" db="EMBL/GenBank/DDBJ databases">
        <title>Genomic features and morphological characterization of a novel Knufia sp. strain isolated from spacecraft assembly facility.</title>
        <authorList>
            <person name="Teixeira M."/>
            <person name="Chander A.M."/>
            <person name="Stajich J.E."/>
            <person name="Venkateswaran K."/>
        </authorList>
    </citation>
    <scope>NUCLEOTIDE SEQUENCE [LARGE SCALE GENOMIC DNA]</scope>
    <source>
        <strain evidence="7 8">FJI-L2-BK-P2</strain>
    </source>
</reference>
<dbReference type="EMBL" id="JAKLMC020000012">
    <property type="protein sequence ID" value="KAK5953048.1"/>
    <property type="molecule type" value="Genomic_DNA"/>
</dbReference>
<dbReference type="GO" id="GO:0004657">
    <property type="term" value="F:proline dehydrogenase activity"/>
    <property type="evidence" value="ECO:0007669"/>
    <property type="project" value="UniProtKB-EC"/>
</dbReference>
<comment type="catalytic activity">
    <reaction evidence="5">
        <text>L-proline + a quinone = (S)-1-pyrroline-5-carboxylate + a quinol + H(+)</text>
        <dbReference type="Rhea" id="RHEA:23784"/>
        <dbReference type="ChEBI" id="CHEBI:15378"/>
        <dbReference type="ChEBI" id="CHEBI:17388"/>
        <dbReference type="ChEBI" id="CHEBI:24646"/>
        <dbReference type="ChEBI" id="CHEBI:60039"/>
        <dbReference type="ChEBI" id="CHEBI:132124"/>
        <dbReference type="EC" id="1.5.5.2"/>
    </reaction>
</comment>
<dbReference type="Gene3D" id="3.20.20.220">
    <property type="match status" value="1"/>
</dbReference>
<dbReference type="GO" id="GO:0005739">
    <property type="term" value="C:mitochondrion"/>
    <property type="evidence" value="ECO:0007669"/>
    <property type="project" value="TreeGrafter"/>
</dbReference>
<dbReference type="PANTHER" id="PTHR13914:SF34">
    <property type="entry name" value="PROLINE DEHYDROGENASE"/>
    <property type="match status" value="1"/>
</dbReference>
<dbReference type="EC" id="1.5.5.2" evidence="2 5"/>
<name>A0AAN8EJT5_9EURO</name>
<keyword evidence="8" id="KW-1185">Reference proteome</keyword>
<evidence type="ECO:0000259" key="6">
    <source>
        <dbReference type="Pfam" id="PF01619"/>
    </source>
</evidence>
<feature type="domain" description="Proline dehydrogenase" evidence="6">
    <location>
        <begin position="100"/>
        <end position="425"/>
    </location>
</feature>
<dbReference type="InterPro" id="IPR015659">
    <property type="entry name" value="Proline_oxidase"/>
</dbReference>
<dbReference type="PANTHER" id="PTHR13914">
    <property type="entry name" value="PROLINE OXIDASE"/>
    <property type="match status" value="1"/>
</dbReference>
<protein>
    <recommendedName>
        <fullName evidence="2 5">Proline dehydrogenase</fullName>
        <ecNumber evidence="2 5">1.5.5.2</ecNumber>
    </recommendedName>
</protein>
<gene>
    <name evidence="7" type="ORF">OHC33_005616</name>
</gene>
<evidence type="ECO:0000256" key="2">
    <source>
        <dbReference type="ARBA" id="ARBA00012695"/>
    </source>
</evidence>
<dbReference type="AlphaFoldDB" id="A0AAN8EJT5"/>
<comment type="cofactor">
    <cofactor evidence="5">
        <name>FAD</name>
        <dbReference type="ChEBI" id="CHEBI:57692"/>
    </cofactor>
</comment>
<dbReference type="Pfam" id="PF01619">
    <property type="entry name" value="Pro_dh"/>
    <property type="match status" value="1"/>
</dbReference>
<dbReference type="GO" id="GO:0071949">
    <property type="term" value="F:FAD binding"/>
    <property type="evidence" value="ECO:0007669"/>
    <property type="project" value="TreeGrafter"/>
</dbReference>
<proteinExistence type="inferred from homology"/>
<keyword evidence="5" id="KW-0274">FAD</keyword>
<organism evidence="7 8">
    <name type="scientific">Knufia fluminis</name>
    <dbReference type="NCBI Taxonomy" id="191047"/>
    <lineage>
        <taxon>Eukaryota</taxon>
        <taxon>Fungi</taxon>
        <taxon>Dikarya</taxon>
        <taxon>Ascomycota</taxon>
        <taxon>Pezizomycotina</taxon>
        <taxon>Eurotiomycetes</taxon>
        <taxon>Chaetothyriomycetidae</taxon>
        <taxon>Chaetothyriales</taxon>
        <taxon>Trichomeriaceae</taxon>
        <taxon>Knufia</taxon>
    </lineage>
</organism>
<comment type="function">
    <text evidence="5">Converts proline to delta-1-pyrroline-5-carboxylate.</text>
</comment>
<dbReference type="Proteomes" id="UP001316803">
    <property type="component" value="Unassembled WGS sequence"/>
</dbReference>
<evidence type="ECO:0000313" key="8">
    <source>
        <dbReference type="Proteomes" id="UP001316803"/>
    </source>
</evidence>
<comment type="similarity">
    <text evidence="1 5">Belongs to the proline oxidase family.</text>
</comment>
<evidence type="ECO:0000256" key="5">
    <source>
        <dbReference type="RuleBase" id="RU364054"/>
    </source>
</evidence>
<sequence>MADVPTAIASEKLVASFPGQVQMRAPLAQASTTTLVRSLLLGKCFASPTLFPMCMKLMKVIINSNSALLSPDRNIFLRALVRGLICNHFCAGVTPQEVKEKVASIKAQGYGGVILGFSREIVVDDHEDGLMSEDTQRNSNDKCIGEWLHANLDTLKLIGTGDYMNIKFTGAGQSTSEALLAKKSPSRQMQEALDTIVRQARSQGTCIWVDAEQQAFQPMVDKWAIDLMRKHNRDGQAWVYNTIQAYLKASRQVVLEHMRLAKDEGWTLGIKLVRGAYLTSDMRERIWATKPETDENYNSIVRDVLSKSFPPFDKTSFPGVNLFVAGHNKESIRMATKLVRDLVASGEDLKPVGYGQLQGMADEVSCELVQLRKAANDSTGLSEEEARLRRQMAPQPYKCLAWGSVSDCMHFLTRRAVENATAMDRLQDGLVEVRAELKRRFLPFRS</sequence>
<keyword evidence="5" id="KW-0285">Flavoprotein</keyword>
<keyword evidence="4 5" id="KW-0642">Proline metabolism</keyword>
<accession>A0AAN8EJT5</accession>
<keyword evidence="3 5" id="KW-0560">Oxidoreductase</keyword>
<dbReference type="InterPro" id="IPR029041">
    <property type="entry name" value="FAD-linked_oxidoreductase-like"/>
</dbReference>
<dbReference type="SUPFAM" id="SSF51730">
    <property type="entry name" value="FAD-linked oxidoreductase"/>
    <property type="match status" value="1"/>
</dbReference>